<feature type="domain" description="DUF6699" evidence="2">
    <location>
        <begin position="166"/>
        <end position="319"/>
    </location>
</feature>
<evidence type="ECO:0000313" key="4">
    <source>
        <dbReference type="Proteomes" id="UP000298390"/>
    </source>
</evidence>
<dbReference type="AlphaFoldDB" id="A0A4Y9Y975"/>
<proteinExistence type="predicted"/>
<dbReference type="Proteomes" id="UP000298390">
    <property type="component" value="Unassembled WGS sequence"/>
</dbReference>
<comment type="caution">
    <text evidence="3">The sequence shown here is derived from an EMBL/GenBank/DDBJ whole genome shotgun (WGS) entry which is preliminary data.</text>
</comment>
<evidence type="ECO:0000256" key="1">
    <source>
        <dbReference type="SAM" id="MobiDB-lite"/>
    </source>
</evidence>
<evidence type="ECO:0000313" key="3">
    <source>
        <dbReference type="EMBL" id="TFY58001.1"/>
    </source>
</evidence>
<gene>
    <name evidence="3" type="ORF">EVJ58_g6683</name>
</gene>
<sequence length="336" mass="37238">MAYPYYTGQYPYPYATPYLSPHWTTPQVSPFIPPNDLPGSPYASPRHVHFEGDDVRPPPPRRERRPSWYAGMPGMAPPPNPAPFPSPPMLYTALPAMVPVGPMTPLPSPAYPGHHRRGSDSNLAAPAWTAGAAYPMYTSPWLYPSPRPSQQLHPLLNGDLRGGPPIAFDLSLHDFRVMHLSASGQPSGTGLNGDELAQVATHPGIRKMTITCDMIPQWPLTIEPHERDRGGFLTIPFVSRDDAPITVGDVLIKLHRHLQQRISQVEWKRLSPSEEVAVSRAYTRRCRTYPSVEALEKNVGVRRVDYLLAKCMFKGLVLASSSDGYEKVKLVTGPAR</sequence>
<evidence type="ECO:0000259" key="2">
    <source>
        <dbReference type="Pfam" id="PF20415"/>
    </source>
</evidence>
<dbReference type="InterPro" id="IPR046522">
    <property type="entry name" value="DUF6699"/>
</dbReference>
<dbReference type="STRING" id="34475.A0A4Y9Y975"/>
<protein>
    <recommendedName>
        <fullName evidence="2">DUF6699 domain-containing protein</fullName>
    </recommendedName>
</protein>
<name>A0A4Y9Y975_9APHY</name>
<accession>A0A4Y9Y975</accession>
<dbReference type="EMBL" id="SEKV01000387">
    <property type="protein sequence ID" value="TFY58001.1"/>
    <property type="molecule type" value="Genomic_DNA"/>
</dbReference>
<dbReference type="Pfam" id="PF20415">
    <property type="entry name" value="DUF6699"/>
    <property type="match status" value="1"/>
</dbReference>
<organism evidence="3 4">
    <name type="scientific">Rhodofomes roseus</name>
    <dbReference type="NCBI Taxonomy" id="34475"/>
    <lineage>
        <taxon>Eukaryota</taxon>
        <taxon>Fungi</taxon>
        <taxon>Dikarya</taxon>
        <taxon>Basidiomycota</taxon>
        <taxon>Agaricomycotina</taxon>
        <taxon>Agaricomycetes</taxon>
        <taxon>Polyporales</taxon>
        <taxon>Rhodofomes</taxon>
    </lineage>
</organism>
<feature type="region of interest" description="Disordered" evidence="1">
    <location>
        <begin position="49"/>
        <end position="73"/>
    </location>
</feature>
<reference evidence="3 4" key="1">
    <citation type="submission" date="2019-01" db="EMBL/GenBank/DDBJ databases">
        <title>Genome sequencing of the rare red list fungi Fomitopsis rosea.</title>
        <authorList>
            <person name="Buettner E."/>
            <person name="Kellner H."/>
        </authorList>
    </citation>
    <scope>NUCLEOTIDE SEQUENCE [LARGE SCALE GENOMIC DNA]</scope>
    <source>
        <strain evidence="3 4">DSM 105464</strain>
    </source>
</reference>